<dbReference type="Gene3D" id="3.40.50.300">
    <property type="entry name" value="P-loop containing nucleotide triphosphate hydrolases"/>
    <property type="match status" value="1"/>
</dbReference>
<evidence type="ECO:0000256" key="6">
    <source>
        <dbReference type="ARBA" id="ARBA00023136"/>
    </source>
</evidence>
<evidence type="ECO:0000256" key="1">
    <source>
        <dbReference type="ARBA" id="ARBA00004651"/>
    </source>
</evidence>
<dbReference type="Pfam" id="PF00005">
    <property type="entry name" value="ABC_tran"/>
    <property type="match status" value="1"/>
</dbReference>
<dbReference type="InterPro" id="IPR003593">
    <property type="entry name" value="AAA+_ATPase"/>
</dbReference>
<dbReference type="Proteomes" id="UP000295157">
    <property type="component" value="Unassembled WGS sequence"/>
</dbReference>
<dbReference type="SMART" id="SM00382">
    <property type="entry name" value="AAA"/>
    <property type="match status" value="1"/>
</dbReference>
<evidence type="ECO:0000256" key="3">
    <source>
        <dbReference type="ARBA" id="ARBA00022741"/>
    </source>
</evidence>
<dbReference type="GO" id="GO:0005886">
    <property type="term" value="C:plasma membrane"/>
    <property type="evidence" value="ECO:0007669"/>
    <property type="project" value="UniProtKB-SubCell"/>
</dbReference>
<keyword evidence="5 7" id="KW-1133">Transmembrane helix</keyword>
<keyword evidence="10" id="KW-1185">Reference proteome</keyword>
<evidence type="ECO:0000256" key="4">
    <source>
        <dbReference type="ARBA" id="ARBA00022840"/>
    </source>
</evidence>
<evidence type="ECO:0000313" key="10">
    <source>
        <dbReference type="Proteomes" id="UP000295157"/>
    </source>
</evidence>
<evidence type="ECO:0000256" key="2">
    <source>
        <dbReference type="ARBA" id="ARBA00022692"/>
    </source>
</evidence>
<comment type="caution">
    <text evidence="9">The sequence shown here is derived from an EMBL/GenBank/DDBJ whole genome shotgun (WGS) entry which is preliminary data.</text>
</comment>
<feature type="transmembrane region" description="Helical" evidence="7">
    <location>
        <begin position="289"/>
        <end position="309"/>
    </location>
</feature>
<dbReference type="SUPFAM" id="SSF90123">
    <property type="entry name" value="ABC transporter transmembrane region"/>
    <property type="match status" value="1"/>
</dbReference>
<accession>A0A4R4N8S0</accession>
<keyword evidence="6 7" id="KW-0472">Membrane</keyword>
<feature type="domain" description="ABC transporter" evidence="8">
    <location>
        <begin position="388"/>
        <end position="639"/>
    </location>
</feature>
<organism evidence="9 10">
    <name type="scientific">Nonomuraea longispora</name>
    <dbReference type="NCBI Taxonomy" id="1848320"/>
    <lineage>
        <taxon>Bacteria</taxon>
        <taxon>Bacillati</taxon>
        <taxon>Actinomycetota</taxon>
        <taxon>Actinomycetes</taxon>
        <taxon>Streptosporangiales</taxon>
        <taxon>Streptosporangiaceae</taxon>
        <taxon>Nonomuraea</taxon>
    </lineage>
</organism>
<dbReference type="PROSITE" id="PS50893">
    <property type="entry name" value="ABC_TRANSPORTER_2"/>
    <property type="match status" value="1"/>
</dbReference>
<name>A0A4R4N8S0_9ACTN</name>
<protein>
    <submittedName>
        <fullName evidence="9">ABC transporter ATP-binding protein</fullName>
    </submittedName>
</protein>
<feature type="transmembrane region" description="Helical" evidence="7">
    <location>
        <begin position="37"/>
        <end position="66"/>
    </location>
</feature>
<dbReference type="AlphaFoldDB" id="A0A4R4N8S0"/>
<dbReference type="EMBL" id="SMJZ01000071">
    <property type="protein sequence ID" value="TDC05338.1"/>
    <property type="molecule type" value="Genomic_DNA"/>
</dbReference>
<dbReference type="Gene3D" id="1.20.1560.10">
    <property type="entry name" value="ABC transporter type 1, transmembrane domain"/>
    <property type="match status" value="1"/>
</dbReference>
<dbReference type="InterPro" id="IPR039421">
    <property type="entry name" value="Type_1_exporter"/>
</dbReference>
<sequence length="652" mass="70020">MRNPFERLPSPGLDPRFAVGATSWPDLRRLLAERRRLARLLPFGGTGNVTAYCVLLLLAALAPSAMALLTGQLVTATAAPSSPGQWAPGTLSLLVAIAVVYVVQQSAEAGQQVLRVAIARRIDGTVRARVRELTLQPSGLSHLEQPDLQDDLNRLWDTGGMINRTRSPGTATAGIVVAGFQILGALVATAVVFTFSPLLAIGLLVATLLIRAINRRQWHYLTDVADGRARYRRQVNEWSELAAGPAAAKEVRLFGLGAWATARRRRSALEWAGPIWAVRRDILRKQGTTMVLSVGAGFAGLAVPGLAAASGGIGIDDLVVYLVAVWGIFSARDVGTDGFDIEYGLGAIRALDRLIERYERLGAEWGARPRPTAVLPGGCGDPPAAPHIHFEDVRFTYPGSPRPTLNGVDLTIEPGEVLAIVGYNGAGKTTLIKLLSGLYRPSRGRIVVDDTNLADLDEGELSAWRRRMTVLFQDFVRYPGSIADNITLSAPESLDLECEAAGRAVADAAGRAGMDDLLASAPEGLETRLREGGAGSLGLSGGQWQRLATARALFAVGRGRRLLVLDEPTAHLDVRAEEVFFDQVVREVRGASVVLISHRLSTVRHAGRIALLRSGRIAEIGTHEELLDRDGDYARLFRLQAGRFQTARGGSS</sequence>
<feature type="transmembrane region" description="Helical" evidence="7">
    <location>
        <begin position="195"/>
        <end position="213"/>
    </location>
</feature>
<dbReference type="SUPFAM" id="SSF52540">
    <property type="entry name" value="P-loop containing nucleoside triphosphate hydrolases"/>
    <property type="match status" value="1"/>
</dbReference>
<reference evidence="9 10" key="1">
    <citation type="submission" date="2019-02" db="EMBL/GenBank/DDBJ databases">
        <title>Draft genome sequences of novel Actinobacteria.</title>
        <authorList>
            <person name="Sahin N."/>
            <person name="Ay H."/>
            <person name="Saygin H."/>
        </authorList>
    </citation>
    <scope>NUCLEOTIDE SEQUENCE [LARGE SCALE GENOMIC DNA]</scope>
    <source>
        <strain evidence="9 10">KC201</strain>
    </source>
</reference>
<dbReference type="OrthoDB" id="9806127at2"/>
<proteinExistence type="predicted"/>
<dbReference type="InterPro" id="IPR003439">
    <property type="entry name" value="ABC_transporter-like_ATP-bd"/>
</dbReference>
<feature type="transmembrane region" description="Helical" evidence="7">
    <location>
        <begin position="86"/>
        <end position="103"/>
    </location>
</feature>
<dbReference type="GO" id="GO:0005524">
    <property type="term" value="F:ATP binding"/>
    <property type="evidence" value="ECO:0007669"/>
    <property type="project" value="UniProtKB-KW"/>
</dbReference>
<evidence type="ECO:0000259" key="8">
    <source>
        <dbReference type="PROSITE" id="PS50893"/>
    </source>
</evidence>
<comment type="subcellular location">
    <subcellularLocation>
        <location evidence="1">Cell membrane</location>
        <topology evidence="1">Multi-pass membrane protein</topology>
    </subcellularLocation>
</comment>
<keyword evidence="4 9" id="KW-0067">ATP-binding</keyword>
<keyword evidence="3" id="KW-0547">Nucleotide-binding</keyword>
<dbReference type="GO" id="GO:0016887">
    <property type="term" value="F:ATP hydrolysis activity"/>
    <property type="evidence" value="ECO:0007669"/>
    <property type="project" value="InterPro"/>
</dbReference>
<evidence type="ECO:0000256" key="7">
    <source>
        <dbReference type="SAM" id="Phobius"/>
    </source>
</evidence>
<dbReference type="GO" id="GO:0034040">
    <property type="term" value="F:ATPase-coupled lipid transmembrane transporter activity"/>
    <property type="evidence" value="ECO:0007669"/>
    <property type="project" value="TreeGrafter"/>
</dbReference>
<dbReference type="InterPro" id="IPR036640">
    <property type="entry name" value="ABC1_TM_sf"/>
</dbReference>
<evidence type="ECO:0000313" key="9">
    <source>
        <dbReference type="EMBL" id="TDC05338.1"/>
    </source>
</evidence>
<dbReference type="RefSeq" id="WP_132334045.1">
    <property type="nucleotide sequence ID" value="NZ_SMJZ01000071.1"/>
</dbReference>
<gene>
    <name evidence="9" type="ORF">E1267_19680</name>
</gene>
<feature type="transmembrane region" description="Helical" evidence="7">
    <location>
        <begin position="171"/>
        <end position="189"/>
    </location>
</feature>
<keyword evidence="2 7" id="KW-0812">Transmembrane</keyword>
<dbReference type="PANTHER" id="PTHR24221">
    <property type="entry name" value="ATP-BINDING CASSETTE SUB-FAMILY B"/>
    <property type="match status" value="1"/>
</dbReference>
<dbReference type="PANTHER" id="PTHR24221:SF654">
    <property type="entry name" value="ATP-BINDING CASSETTE SUB-FAMILY B MEMBER 6"/>
    <property type="match status" value="1"/>
</dbReference>
<dbReference type="CDD" id="cd03228">
    <property type="entry name" value="ABCC_MRP_Like"/>
    <property type="match status" value="1"/>
</dbReference>
<evidence type="ECO:0000256" key="5">
    <source>
        <dbReference type="ARBA" id="ARBA00022989"/>
    </source>
</evidence>
<dbReference type="InterPro" id="IPR027417">
    <property type="entry name" value="P-loop_NTPase"/>
</dbReference>